<comment type="caution">
    <text evidence="1">The sequence shown here is derived from an EMBL/GenBank/DDBJ whole genome shotgun (WGS) entry which is preliminary data.</text>
</comment>
<evidence type="ECO:0000313" key="1">
    <source>
        <dbReference type="EMBL" id="MEQ2299410.1"/>
    </source>
</evidence>
<dbReference type="EMBL" id="JAHRIP010048049">
    <property type="protein sequence ID" value="MEQ2299410.1"/>
    <property type="molecule type" value="Genomic_DNA"/>
</dbReference>
<gene>
    <name evidence="1" type="ORF">AMECASPLE_014869</name>
</gene>
<name>A0ABV0YZW8_9TELE</name>
<protein>
    <submittedName>
        <fullName evidence="1">Uncharacterized protein</fullName>
    </submittedName>
</protein>
<reference evidence="1 2" key="1">
    <citation type="submission" date="2021-06" db="EMBL/GenBank/DDBJ databases">
        <authorList>
            <person name="Palmer J.M."/>
        </authorList>
    </citation>
    <scope>NUCLEOTIDE SEQUENCE [LARGE SCALE GENOMIC DNA]</scope>
    <source>
        <strain evidence="1 2">AS_MEX2019</strain>
        <tissue evidence="1">Muscle</tissue>
    </source>
</reference>
<sequence length="127" mass="14635">MFVVSSRRPLTNRPLQLLCTIAPLKAFFLWKKKGYRKHENKNNNKKNRTAIYTRTHTNTYNYSFKPTQTDMIEGPFSSCLSTLPWLLAFLSLGLIRLLVEIKVIGEDSWANDESVCAVIGLIKRMVL</sequence>
<organism evidence="1 2">
    <name type="scientific">Ameca splendens</name>
    <dbReference type="NCBI Taxonomy" id="208324"/>
    <lineage>
        <taxon>Eukaryota</taxon>
        <taxon>Metazoa</taxon>
        <taxon>Chordata</taxon>
        <taxon>Craniata</taxon>
        <taxon>Vertebrata</taxon>
        <taxon>Euteleostomi</taxon>
        <taxon>Actinopterygii</taxon>
        <taxon>Neopterygii</taxon>
        <taxon>Teleostei</taxon>
        <taxon>Neoteleostei</taxon>
        <taxon>Acanthomorphata</taxon>
        <taxon>Ovalentaria</taxon>
        <taxon>Atherinomorphae</taxon>
        <taxon>Cyprinodontiformes</taxon>
        <taxon>Goodeidae</taxon>
        <taxon>Ameca</taxon>
    </lineage>
</organism>
<accession>A0ABV0YZW8</accession>
<evidence type="ECO:0000313" key="2">
    <source>
        <dbReference type="Proteomes" id="UP001469553"/>
    </source>
</evidence>
<keyword evidence="2" id="KW-1185">Reference proteome</keyword>
<proteinExistence type="predicted"/>
<dbReference type="Proteomes" id="UP001469553">
    <property type="component" value="Unassembled WGS sequence"/>
</dbReference>